<dbReference type="Gene3D" id="3.20.20.80">
    <property type="entry name" value="Glycosidases"/>
    <property type="match status" value="1"/>
</dbReference>
<evidence type="ECO:0000256" key="8">
    <source>
        <dbReference type="ARBA" id="ARBA00023326"/>
    </source>
</evidence>
<dbReference type="SUPFAM" id="SSF51445">
    <property type="entry name" value="(Trans)glycosidases"/>
    <property type="match status" value="1"/>
</dbReference>
<evidence type="ECO:0000256" key="7">
    <source>
        <dbReference type="ARBA" id="ARBA00023316"/>
    </source>
</evidence>
<keyword evidence="5" id="KW-0325">Glycoprotein</keyword>
<dbReference type="GO" id="GO:0000272">
    <property type="term" value="P:polysaccharide catabolic process"/>
    <property type="evidence" value="ECO:0007669"/>
    <property type="project" value="UniProtKB-KW"/>
</dbReference>
<keyword evidence="14" id="KW-1185">Reference proteome</keyword>
<keyword evidence="4" id="KW-0472">Membrane</keyword>
<evidence type="ECO:0000256" key="9">
    <source>
        <dbReference type="ARBA" id="ARBA00037649"/>
    </source>
</evidence>
<proteinExistence type="predicted"/>
<dbReference type="GO" id="GO:0005886">
    <property type="term" value="C:plasma membrane"/>
    <property type="evidence" value="ECO:0007669"/>
    <property type="project" value="UniProtKB-SubCell"/>
</dbReference>
<evidence type="ECO:0000313" key="13">
    <source>
        <dbReference type="EMBL" id="STY31740.1"/>
    </source>
</evidence>
<comment type="function">
    <text evidence="9">Glucanases play a role in cell expansion during growth, in cell-cell fusion during mating, and in spore release during sporulation. This enzyme may be involved in beta-glucan degradation. Active on laminarin and lichenan.</text>
</comment>
<evidence type="ECO:0000256" key="12">
    <source>
        <dbReference type="SAM" id="SignalP"/>
    </source>
</evidence>
<keyword evidence="6" id="KW-0119">Carbohydrate metabolism</keyword>
<dbReference type="AlphaFoldDB" id="A0A378M309"/>
<organism evidence="13 14">
    <name type="scientific">Legionella wadsworthii</name>
    <dbReference type="NCBI Taxonomy" id="28088"/>
    <lineage>
        <taxon>Bacteria</taxon>
        <taxon>Pseudomonadati</taxon>
        <taxon>Pseudomonadota</taxon>
        <taxon>Gammaproteobacteria</taxon>
        <taxon>Legionellales</taxon>
        <taxon>Legionellaceae</taxon>
        <taxon>Legionella</taxon>
    </lineage>
</organism>
<comment type="subcellular location">
    <subcellularLocation>
        <location evidence="1">Cell membrane</location>
    </subcellularLocation>
</comment>
<dbReference type="Proteomes" id="UP000255297">
    <property type="component" value="Unassembled WGS sequence"/>
</dbReference>
<dbReference type="PANTHER" id="PTHR16631">
    <property type="entry name" value="GLUCAN 1,3-BETA-GLUCOSIDASE"/>
    <property type="match status" value="1"/>
</dbReference>
<dbReference type="RefSeq" id="WP_031566678.1">
    <property type="nucleotide sequence ID" value="NZ_CAAAIS010000017.1"/>
</dbReference>
<feature type="signal peptide" evidence="12">
    <location>
        <begin position="1"/>
        <end position="18"/>
    </location>
</feature>
<name>A0A378M309_9GAMM</name>
<keyword evidence="7" id="KW-0961">Cell wall biogenesis/degradation</keyword>
<dbReference type="InterPro" id="IPR017853">
    <property type="entry name" value="GH"/>
</dbReference>
<evidence type="ECO:0000256" key="11">
    <source>
        <dbReference type="ARBA" id="ARBA00043078"/>
    </source>
</evidence>
<dbReference type="EMBL" id="UGPB01000001">
    <property type="protein sequence ID" value="STY31740.1"/>
    <property type="molecule type" value="Genomic_DNA"/>
</dbReference>
<evidence type="ECO:0000256" key="2">
    <source>
        <dbReference type="ARBA" id="ARBA00022475"/>
    </source>
</evidence>
<evidence type="ECO:0000256" key="4">
    <source>
        <dbReference type="ARBA" id="ARBA00023136"/>
    </source>
</evidence>
<dbReference type="OrthoDB" id="9806824at2"/>
<reference evidence="13 14" key="1">
    <citation type="submission" date="2018-06" db="EMBL/GenBank/DDBJ databases">
        <authorList>
            <consortium name="Pathogen Informatics"/>
            <person name="Doyle S."/>
        </authorList>
    </citation>
    <scope>NUCLEOTIDE SEQUENCE [LARGE SCALE GENOMIC DNA]</scope>
    <source>
        <strain evidence="13 14">NCTC11532</strain>
    </source>
</reference>
<dbReference type="GO" id="GO:0071555">
    <property type="term" value="P:cell wall organization"/>
    <property type="evidence" value="ECO:0007669"/>
    <property type="project" value="UniProtKB-KW"/>
</dbReference>
<evidence type="ECO:0000256" key="5">
    <source>
        <dbReference type="ARBA" id="ARBA00023180"/>
    </source>
</evidence>
<dbReference type="GO" id="GO:0016787">
    <property type="term" value="F:hydrolase activity"/>
    <property type="evidence" value="ECO:0007669"/>
    <property type="project" value="UniProtKB-KW"/>
</dbReference>
<dbReference type="InterPro" id="IPR050732">
    <property type="entry name" value="Beta-glucan_modifiers"/>
</dbReference>
<accession>A0A378M309</accession>
<keyword evidence="3" id="KW-0378">Hydrolase</keyword>
<keyword evidence="2" id="KW-1003">Cell membrane</keyword>
<keyword evidence="8" id="KW-0624">Polysaccharide degradation</keyword>
<dbReference type="STRING" id="1122170.GCA_000701265_01508"/>
<evidence type="ECO:0000256" key="10">
    <source>
        <dbReference type="ARBA" id="ARBA00042373"/>
    </source>
</evidence>
<evidence type="ECO:0000256" key="3">
    <source>
        <dbReference type="ARBA" id="ARBA00022801"/>
    </source>
</evidence>
<sequence>MKSLIGCILSVLAFSSWAAVERGINYDPAHSKAFTDAQINNNLQGMKDEILKDFRIAQQNGFTIIKTFYAGISTVDGQSTATMAELACPMGLKLMLGVYEFDPGKDNCANWCDIARNKQVEDAIASVNRFNTENKKCIIGIAVGNEDVTNWNFTQPNTLIQKHIAEDIDKIKNAVGKKVLVGTAQQDGALLKLLTNDPNGIINKLDFVGANIYPYWSSNPYTPFSGATTEFMNRYEAIKNKFPDKQVIVTEEGWPSQGSAEQNPDATLANEGSYYNWWKGRSDDFDSYYFTLFDKQPTNGDADKFFGLCKADRSDKILNTCNE</sequence>
<feature type="chain" id="PRO_5016647817" description="Endo-1,3-beta-glucanase btgC" evidence="12">
    <location>
        <begin position="19"/>
        <end position="323"/>
    </location>
</feature>
<dbReference type="PANTHER" id="PTHR16631:SF17">
    <property type="entry name" value="GLUCAN ENDO-1,3-BETA-GLUCOSIDASE BTGC"/>
    <property type="match status" value="1"/>
</dbReference>
<evidence type="ECO:0000256" key="1">
    <source>
        <dbReference type="ARBA" id="ARBA00004236"/>
    </source>
</evidence>
<gene>
    <name evidence="13" type="ORF">NCTC11532_03045</name>
</gene>
<evidence type="ECO:0000313" key="14">
    <source>
        <dbReference type="Proteomes" id="UP000255297"/>
    </source>
</evidence>
<evidence type="ECO:0000256" key="6">
    <source>
        <dbReference type="ARBA" id="ARBA00023277"/>
    </source>
</evidence>
<protein>
    <recommendedName>
        <fullName evidence="11">Endo-1,3-beta-glucanase btgC</fullName>
    </recommendedName>
    <alternativeName>
        <fullName evidence="10">Laminarinase btgC</fullName>
    </alternativeName>
</protein>
<keyword evidence="12" id="KW-0732">Signal</keyword>